<dbReference type="EMBL" id="AJDQ01000012">
    <property type="protein sequence ID" value="EOI53945.1"/>
    <property type="molecule type" value="Genomic_DNA"/>
</dbReference>
<dbReference type="OrthoDB" id="2194814at2"/>
<evidence type="ECO:0000313" key="4">
    <source>
        <dbReference type="Proteomes" id="UP000014160"/>
    </source>
</evidence>
<dbReference type="PATRIC" id="fig|1158614.3.peg.3892"/>
<accession>R2V8A0</accession>
<organism evidence="1 3">
    <name type="scientific">Enterococcus gilvus ATCC BAA-350</name>
    <dbReference type="NCBI Taxonomy" id="1158614"/>
    <lineage>
        <taxon>Bacteria</taxon>
        <taxon>Bacillati</taxon>
        <taxon>Bacillota</taxon>
        <taxon>Bacilli</taxon>
        <taxon>Lactobacillales</taxon>
        <taxon>Enterococcaceae</taxon>
        <taxon>Enterococcus</taxon>
    </lineage>
</organism>
<dbReference type="HOGENOM" id="CLU_160576_0_0_9"/>
<evidence type="ECO:0000313" key="1">
    <source>
        <dbReference type="EMBL" id="EOI53945.1"/>
    </source>
</evidence>
<reference evidence="2 4" key="2">
    <citation type="submission" date="2013-03" db="EMBL/GenBank/DDBJ databases">
        <title>The Genome Sequence of Enterococcus gilvus ATCC BAA-350 (PacBio/Illumina hybrid assembly).</title>
        <authorList>
            <consortium name="The Broad Institute Genomics Platform"/>
            <consortium name="The Broad Institute Genome Sequencing Center for Infectious Disease"/>
            <person name="Earl A."/>
            <person name="Russ C."/>
            <person name="Gilmore M."/>
            <person name="Surin D."/>
            <person name="Walker B."/>
            <person name="Young S."/>
            <person name="Zeng Q."/>
            <person name="Gargeya S."/>
            <person name="Fitzgerald M."/>
            <person name="Haas B."/>
            <person name="Abouelleil A."/>
            <person name="Allen A.W."/>
            <person name="Alvarado L."/>
            <person name="Arachchi H.M."/>
            <person name="Berlin A.M."/>
            <person name="Chapman S.B."/>
            <person name="Gainer-Dewar J."/>
            <person name="Goldberg J."/>
            <person name="Griggs A."/>
            <person name="Gujja S."/>
            <person name="Hansen M."/>
            <person name="Howarth C."/>
            <person name="Imamovic A."/>
            <person name="Ireland A."/>
            <person name="Larimer J."/>
            <person name="McCowan C."/>
            <person name="Murphy C."/>
            <person name="Pearson M."/>
            <person name="Poon T.W."/>
            <person name="Priest M."/>
            <person name="Roberts A."/>
            <person name="Saif S."/>
            <person name="Shea T."/>
            <person name="Sisk P."/>
            <person name="Sykes S."/>
            <person name="Wortman J."/>
            <person name="Nusbaum C."/>
            <person name="Birren B."/>
        </authorList>
    </citation>
    <scope>NUCLEOTIDE SEQUENCE [LARGE SCALE GENOMIC DNA]</scope>
    <source>
        <strain evidence="2 4">ATCC BAA-350</strain>
    </source>
</reference>
<dbReference type="Proteomes" id="UP000014160">
    <property type="component" value="Unassembled WGS sequence"/>
</dbReference>
<name>R2V8A0_9ENTE</name>
<dbReference type="RefSeq" id="WP_010782226.1">
    <property type="nucleotide sequence ID" value="NZ_ASWH01000001.1"/>
</dbReference>
<reference evidence="1 3" key="1">
    <citation type="submission" date="2013-02" db="EMBL/GenBank/DDBJ databases">
        <title>The Genome Sequence of Enterococcus gilvus ATCC BAA-350.</title>
        <authorList>
            <consortium name="The Broad Institute Genome Sequencing Platform"/>
            <consortium name="The Broad Institute Genome Sequencing Center for Infectious Disease"/>
            <person name="Earl A.M."/>
            <person name="Gilmore M.S."/>
            <person name="Lebreton F."/>
            <person name="Walker B."/>
            <person name="Young S.K."/>
            <person name="Zeng Q."/>
            <person name="Gargeya S."/>
            <person name="Fitzgerald M."/>
            <person name="Haas B."/>
            <person name="Abouelleil A."/>
            <person name="Alvarado L."/>
            <person name="Arachchi H.M."/>
            <person name="Berlin A.M."/>
            <person name="Chapman S.B."/>
            <person name="Dewar J."/>
            <person name="Goldberg J."/>
            <person name="Griggs A."/>
            <person name="Gujja S."/>
            <person name="Hansen M."/>
            <person name="Howarth C."/>
            <person name="Imamovic A."/>
            <person name="Larimer J."/>
            <person name="McCowan C."/>
            <person name="Murphy C."/>
            <person name="Neiman D."/>
            <person name="Pearson M."/>
            <person name="Priest M."/>
            <person name="Roberts A."/>
            <person name="Saif S."/>
            <person name="Shea T."/>
            <person name="Sisk P."/>
            <person name="Sykes S."/>
            <person name="Wortman J."/>
            <person name="Nusbaum C."/>
            <person name="Birren B."/>
        </authorList>
    </citation>
    <scope>NUCLEOTIDE SEQUENCE [LARGE SCALE GENOMIC DNA]</scope>
    <source>
        <strain evidence="1 3">ATCC BAA-350</strain>
    </source>
</reference>
<dbReference type="eggNOG" id="ENOG5032FES">
    <property type="taxonomic scope" value="Bacteria"/>
</dbReference>
<dbReference type="Proteomes" id="UP000013750">
    <property type="component" value="Unassembled WGS sequence"/>
</dbReference>
<keyword evidence="4" id="KW-1185">Reference proteome</keyword>
<sequence length="138" mass="16378">MREQKITLNQSQLFHLQAPTLETRITRFYQLTQNSSTAIQYILATKVRQQLGAQEFKGFLKDLVRHLFLHTKATRTMKRFFHYFADYFMAPEFRALRLKLFPVRNFMEKASSLVRSLLSPVRLDEETEANEKIETTET</sequence>
<dbReference type="AlphaFoldDB" id="R2V8A0"/>
<comment type="caution">
    <text evidence="1">The sequence shown here is derived from an EMBL/GenBank/DDBJ whole genome shotgun (WGS) entry which is preliminary data.</text>
</comment>
<dbReference type="EMBL" id="ASWH01000001">
    <property type="protein sequence ID" value="EOW80780.1"/>
    <property type="molecule type" value="Genomic_DNA"/>
</dbReference>
<evidence type="ECO:0000313" key="2">
    <source>
        <dbReference type="EMBL" id="EOW80780.1"/>
    </source>
</evidence>
<evidence type="ECO:0000313" key="3">
    <source>
        <dbReference type="Proteomes" id="UP000013750"/>
    </source>
</evidence>
<proteinExistence type="predicted"/>
<protein>
    <submittedName>
        <fullName evidence="1">Uncharacterized protein</fullName>
    </submittedName>
</protein>
<gene>
    <name evidence="2" type="ORF">I592_00064</name>
    <name evidence="1" type="ORF">UKC_03898</name>
</gene>